<keyword evidence="4 12" id="KW-0328">Glycosyltransferase</keyword>
<evidence type="ECO:0000256" key="6">
    <source>
        <dbReference type="ARBA" id="ARBA00022692"/>
    </source>
</evidence>
<evidence type="ECO:0000256" key="4">
    <source>
        <dbReference type="ARBA" id="ARBA00022676"/>
    </source>
</evidence>
<dbReference type="EMBL" id="KL367534">
    <property type="protein sequence ID" value="KFD65659.1"/>
    <property type="molecule type" value="Genomic_DNA"/>
</dbReference>
<evidence type="ECO:0000256" key="7">
    <source>
        <dbReference type="ARBA" id="ARBA00022968"/>
    </source>
</evidence>
<evidence type="ECO:0000256" key="10">
    <source>
        <dbReference type="ARBA" id="ARBA00023136"/>
    </source>
</evidence>
<dbReference type="FunFam" id="3.40.50.11660:FF:000004">
    <property type="entry name" value="Glycoprotein 3-alpha-L-fucosyltransferase A"/>
    <property type="match status" value="1"/>
</dbReference>
<feature type="non-terminal residue" evidence="15">
    <location>
        <position position="1"/>
    </location>
</feature>
<dbReference type="SUPFAM" id="SSF53756">
    <property type="entry name" value="UDP-Glycosyltransferase/glycogen phosphorylase"/>
    <property type="match status" value="1"/>
</dbReference>
<dbReference type="PANTHER" id="PTHR48438:SF1">
    <property type="entry name" value="ALPHA-(1,3)-FUCOSYLTRANSFERASE C-RELATED"/>
    <property type="match status" value="1"/>
</dbReference>
<dbReference type="Gene3D" id="3.40.50.11660">
    <property type="entry name" value="Glycosyl transferase family 10, C-terminal domain"/>
    <property type="match status" value="1"/>
</dbReference>
<dbReference type="InterPro" id="IPR031481">
    <property type="entry name" value="Glyco_tran_10_N"/>
</dbReference>
<evidence type="ECO:0000256" key="5">
    <source>
        <dbReference type="ARBA" id="ARBA00022679"/>
    </source>
</evidence>
<keyword evidence="11" id="KW-0325">Glycoprotein</keyword>
<keyword evidence="6 12" id="KW-0812">Transmembrane</keyword>
<organism evidence="15">
    <name type="scientific">Trichuris suis</name>
    <name type="common">pig whipworm</name>
    <dbReference type="NCBI Taxonomy" id="68888"/>
    <lineage>
        <taxon>Eukaryota</taxon>
        <taxon>Metazoa</taxon>
        <taxon>Ecdysozoa</taxon>
        <taxon>Nematoda</taxon>
        <taxon>Enoplea</taxon>
        <taxon>Dorylaimia</taxon>
        <taxon>Trichinellida</taxon>
        <taxon>Trichuridae</taxon>
        <taxon>Trichuris</taxon>
    </lineage>
</organism>
<accession>A0A085N863</accession>
<evidence type="ECO:0000259" key="13">
    <source>
        <dbReference type="Pfam" id="PF00852"/>
    </source>
</evidence>
<dbReference type="AlphaFoldDB" id="A0A085N863"/>
<name>A0A085N863_9BILA</name>
<keyword evidence="5 12" id="KW-0808">Transferase</keyword>
<keyword evidence="7" id="KW-0735">Signal-anchor</keyword>
<evidence type="ECO:0000256" key="3">
    <source>
        <dbReference type="ARBA" id="ARBA00008919"/>
    </source>
</evidence>
<dbReference type="GO" id="GO:0008417">
    <property type="term" value="F:fucosyltransferase activity"/>
    <property type="evidence" value="ECO:0007669"/>
    <property type="project" value="InterPro"/>
</dbReference>
<gene>
    <name evidence="15" type="ORF">M514_05866</name>
</gene>
<feature type="domain" description="Fucosyltransferase N-terminal" evidence="14">
    <location>
        <begin position="135"/>
        <end position="217"/>
    </location>
</feature>
<reference evidence="15" key="1">
    <citation type="journal article" date="2014" name="Nat. Genet.">
        <title>Genome and transcriptome of the porcine whipworm Trichuris suis.</title>
        <authorList>
            <person name="Jex A.R."/>
            <person name="Nejsum P."/>
            <person name="Schwarz E.M."/>
            <person name="Hu L."/>
            <person name="Young N.D."/>
            <person name="Hall R.S."/>
            <person name="Korhonen P.K."/>
            <person name="Liao S."/>
            <person name="Thamsborg S."/>
            <person name="Xia J."/>
            <person name="Xu P."/>
            <person name="Wang S."/>
            <person name="Scheerlinck J.P."/>
            <person name="Hofmann A."/>
            <person name="Sternberg P.W."/>
            <person name="Wang J."/>
            <person name="Gasser R.B."/>
        </authorList>
    </citation>
    <scope>NUCLEOTIDE SEQUENCE [LARGE SCALE GENOMIC DNA]</scope>
    <source>
        <strain evidence="15">DCEP-RM93F</strain>
    </source>
</reference>
<evidence type="ECO:0000313" key="15">
    <source>
        <dbReference type="EMBL" id="KFD65659.1"/>
    </source>
</evidence>
<dbReference type="GO" id="GO:0032580">
    <property type="term" value="C:Golgi cisterna membrane"/>
    <property type="evidence" value="ECO:0007669"/>
    <property type="project" value="UniProtKB-SubCell"/>
</dbReference>
<comment type="pathway">
    <text evidence="2">Protein modification; protein glycosylation.</text>
</comment>
<evidence type="ECO:0000256" key="12">
    <source>
        <dbReference type="RuleBase" id="RU003832"/>
    </source>
</evidence>
<proteinExistence type="inferred from homology"/>
<evidence type="ECO:0000256" key="8">
    <source>
        <dbReference type="ARBA" id="ARBA00022989"/>
    </source>
</evidence>
<dbReference type="UniPathway" id="UPA00378"/>
<dbReference type="Pfam" id="PF00852">
    <property type="entry name" value="Glyco_transf_10"/>
    <property type="match status" value="1"/>
</dbReference>
<keyword evidence="9 12" id="KW-0333">Golgi apparatus</keyword>
<evidence type="ECO:0000259" key="14">
    <source>
        <dbReference type="Pfam" id="PF17039"/>
    </source>
</evidence>
<sequence length="426" mass="50157">GCLRSIVCKRLPRRIDGLTWNCREKSFKGCLRSIVCKRLPRRIDGLTILLGIVGLFAIVTLIMTVTDFSSLHRTQWLSKWKYREFREPIWPEDAPNSDRIEEQLRFRPSKLRDGILLISLFEGYERWDMPDKNTHQSLFKDCPVNNCRASHDSKDIAKANAILFRAEPPRMVSRTPDQILIFSSLEAPPHVYQSIYDSSVNWTATYRRDSDIVTPYGKLVRKSKNTRTFIDFDMKTHLAAWFVSNCHTSGGREDYVEALRQYMKVDQYGSCNEKNCPKSDPNCWNLLKKYKFYFAFENCRCRDYITEKLFENALRYDVVPVVLGPPKWQYDQVLPPNSFIHVEDFASPKDLANYLKELANNDTAYRLFFDWKNSYTLVDTSFWCRLCAMLNEPRAKVYENLQNWWNPPGTCQTDRHWAQKEQDNYS</sequence>
<keyword evidence="8 12" id="KW-1133">Transmembrane helix</keyword>
<feature type="domain" description="Fucosyltransferase C-terminal" evidence="13">
    <location>
        <begin position="234"/>
        <end position="404"/>
    </location>
</feature>
<dbReference type="PANTHER" id="PTHR48438">
    <property type="entry name" value="ALPHA-(1,3)-FUCOSYLTRANSFERASE C-RELATED"/>
    <property type="match status" value="1"/>
</dbReference>
<evidence type="ECO:0000256" key="9">
    <source>
        <dbReference type="ARBA" id="ARBA00023034"/>
    </source>
</evidence>
<evidence type="ECO:0000256" key="2">
    <source>
        <dbReference type="ARBA" id="ARBA00004922"/>
    </source>
</evidence>
<dbReference type="InterPro" id="IPR038577">
    <property type="entry name" value="GT10-like_C_sf"/>
</dbReference>
<dbReference type="Pfam" id="PF17039">
    <property type="entry name" value="Glyco_tran_10_N"/>
    <property type="match status" value="1"/>
</dbReference>
<protein>
    <recommendedName>
        <fullName evidence="12">Fucosyltransferase</fullName>
        <ecNumber evidence="12">2.4.1.-</ecNumber>
    </recommendedName>
</protein>
<dbReference type="InterPro" id="IPR055270">
    <property type="entry name" value="Glyco_tran_10_C"/>
</dbReference>
<keyword evidence="10 12" id="KW-0472">Membrane</keyword>
<comment type="similarity">
    <text evidence="3 12">Belongs to the glycosyltransferase 10 family.</text>
</comment>
<feature type="transmembrane region" description="Helical" evidence="12">
    <location>
        <begin position="46"/>
        <end position="65"/>
    </location>
</feature>
<dbReference type="EC" id="2.4.1.-" evidence="12"/>
<evidence type="ECO:0000256" key="11">
    <source>
        <dbReference type="ARBA" id="ARBA00023180"/>
    </source>
</evidence>
<evidence type="ECO:0000256" key="1">
    <source>
        <dbReference type="ARBA" id="ARBA00004447"/>
    </source>
</evidence>
<dbReference type="Proteomes" id="UP000030758">
    <property type="component" value="Unassembled WGS sequence"/>
</dbReference>
<comment type="subcellular location">
    <subcellularLocation>
        <location evidence="1 12">Golgi apparatus</location>
        <location evidence="1 12">Golgi stack membrane</location>
        <topology evidence="1 12">Single-pass type II membrane protein</topology>
    </subcellularLocation>
</comment>
<dbReference type="InterPro" id="IPR001503">
    <property type="entry name" value="Glyco_trans_10"/>
</dbReference>